<dbReference type="AlphaFoldDB" id="A0A517YLY0"/>
<dbReference type="RefSeq" id="WP_145098027.1">
    <property type="nucleotide sequence ID" value="NZ_CP036274.1"/>
</dbReference>
<feature type="compositionally biased region" description="Basic and acidic residues" evidence="1">
    <location>
        <begin position="50"/>
        <end position="64"/>
    </location>
</feature>
<gene>
    <name evidence="2" type="ORF">ETAA8_63880</name>
</gene>
<keyword evidence="3" id="KW-1185">Reference proteome</keyword>
<organism evidence="2 3">
    <name type="scientific">Anatilimnocola aggregata</name>
    <dbReference type="NCBI Taxonomy" id="2528021"/>
    <lineage>
        <taxon>Bacteria</taxon>
        <taxon>Pseudomonadati</taxon>
        <taxon>Planctomycetota</taxon>
        <taxon>Planctomycetia</taxon>
        <taxon>Pirellulales</taxon>
        <taxon>Pirellulaceae</taxon>
        <taxon>Anatilimnocola</taxon>
    </lineage>
</organism>
<feature type="region of interest" description="Disordered" evidence="1">
    <location>
        <begin position="45"/>
        <end position="64"/>
    </location>
</feature>
<dbReference type="KEGG" id="aagg:ETAA8_63880"/>
<name>A0A517YLY0_9BACT</name>
<evidence type="ECO:0000313" key="3">
    <source>
        <dbReference type="Proteomes" id="UP000315017"/>
    </source>
</evidence>
<protein>
    <submittedName>
        <fullName evidence="2">Uncharacterized protein</fullName>
    </submittedName>
</protein>
<sequence length="64" mass="6955">MGSKQNSLAIALGVLLVTVAVAATVIGWMTSDPNTKSGRLKRNLDAVTDETERRDREIEEMTPP</sequence>
<evidence type="ECO:0000313" key="2">
    <source>
        <dbReference type="EMBL" id="QDU31235.1"/>
    </source>
</evidence>
<accession>A0A517YLY0</accession>
<dbReference type="Proteomes" id="UP000315017">
    <property type="component" value="Chromosome"/>
</dbReference>
<proteinExistence type="predicted"/>
<dbReference type="EMBL" id="CP036274">
    <property type="protein sequence ID" value="QDU31235.1"/>
    <property type="molecule type" value="Genomic_DNA"/>
</dbReference>
<evidence type="ECO:0000256" key="1">
    <source>
        <dbReference type="SAM" id="MobiDB-lite"/>
    </source>
</evidence>
<reference evidence="2 3" key="1">
    <citation type="submission" date="2019-02" db="EMBL/GenBank/DDBJ databases">
        <title>Deep-cultivation of Planctomycetes and their phenomic and genomic characterization uncovers novel biology.</title>
        <authorList>
            <person name="Wiegand S."/>
            <person name="Jogler M."/>
            <person name="Boedeker C."/>
            <person name="Pinto D."/>
            <person name="Vollmers J."/>
            <person name="Rivas-Marin E."/>
            <person name="Kohn T."/>
            <person name="Peeters S.H."/>
            <person name="Heuer A."/>
            <person name="Rast P."/>
            <person name="Oberbeckmann S."/>
            <person name="Bunk B."/>
            <person name="Jeske O."/>
            <person name="Meyerdierks A."/>
            <person name="Storesund J.E."/>
            <person name="Kallscheuer N."/>
            <person name="Luecker S."/>
            <person name="Lage O.M."/>
            <person name="Pohl T."/>
            <person name="Merkel B.J."/>
            <person name="Hornburger P."/>
            <person name="Mueller R.-W."/>
            <person name="Bruemmer F."/>
            <person name="Labrenz M."/>
            <person name="Spormann A.M."/>
            <person name="Op den Camp H."/>
            <person name="Overmann J."/>
            <person name="Amann R."/>
            <person name="Jetten M.S.M."/>
            <person name="Mascher T."/>
            <person name="Medema M.H."/>
            <person name="Devos D.P."/>
            <person name="Kaster A.-K."/>
            <person name="Ovreas L."/>
            <person name="Rohde M."/>
            <person name="Galperin M.Y."/>
            <person name="Jogler C."/>
        </authorList>
    </citation>
    <scope>NUCLEOTIDE SEQUENCE [LARGE SCALE GENOMIC DNA]</scope>
    <source>
        <strain evidence="2 3">ETA_A8</strain>
    </source>
</reference>